<keyword evidence="1" id="KW-0472">Membrane</keyword>
<keyword evidence="1" id="KW-0812">Transmembrane</keyword>
<proteinExistence type="predicted"/>
<organism evidence="2 3">
    <name type="scientific">Rhodocytophaga aerolata</name>
    <dbReference type="NCBI Taxonomy" id="455078"/>
    <lineage>
        <taxon>Bacteria</taxon>
        <taxon>Pseudomonadati</taxon>
        <taxon>Bacteroidota</taxon>
        <taxon>Cytophagia</taxon>
        <taxon>Cytophagales</taxon>
        <taxon>Rhodocytophagaceae</taxon>
        <taxon>Rhodocytophaga</taxon>
    </lineage>
</organism>
<comment type="caution">
    <text evidence="2">The sequence shown here is derived from an EMBL/GenBank/DDBJ whole genome shotgun (WGS) entry which is preliminary data.</text>
</comment>
<protein>
    <recommendedName>
        <fullName evidence="4">CcmD family protein</fullName>
    </recommendedName>
</protein>
<reference evidence="2" key="1">
    <citation type="submission" date="2023-07" db="EMBL/GenBank/DDBJ databases">
        <title>The genome sequence of Rhodocytophaga aerolata KACC 12507.</title>
        <authorList>
            <person name="Zhang X."/>
        </authorList>
    </citation>
    <scope>NUCLEOTIDE SEQUENCE</scope>
    <source>
        <strain evidence="2">KACC 12507</strain>
    </source>
</reference>
<dbReference type="Proteomes" id="UP001168528">
    <property type="component" value="Unassembled WGS sequence"/>
</dbReference>
<sequence length="73" mass="8521">MDKLLYLFLWIPVLLAQTPTDYPTVRSREVPDHMQDQVIWFMILGGIISVILLVGYLTRLDKKVAKWFKNQSG</sequence>
<evidence type="ECO:0000313" key="2">
    <source>
        <dbReference type="EMBL" id="MDO1444888.1"/>
    </source>
</evidence>
<dbReference type="RefSeq" id="WP_302035689.1">
    <property type="nucleotide sequence ID" value="NZ_JAUKPO010000001.1"/>
</dbReference>
<keyword evidence="3" id="KW-1185">Reference proteome</keyword>
<accession>A0ABT8QYG8</accession>
<dbReference type="EMBL" id="JAUKPO010000001">
    <property type="protein sequence ID" value="MDO1444888.1"/>
    <property type="molecule type" value="Genomic_DNA"/>
</dbReference>
<feature type="transmembrane region" description="Helical" evidence="1">
    <location>
        <begin position="40"/>
        <end position="58"/>
    </location>
</feature>
<gene>
    <name evidence="2" type="ORF">Q0590_01430</name>
</gene>
<keyword evidence="1" id="KW-1133">Transmembrane helix</keyword>
<name>A0ABT8QYG8_9BACT</name>
<evidence type="ECO:0000313" key="3">
    <source>
        <dbReference type="Proteomes" id="UP001168528"/>
    </source>
</evidence>
<evidence type="ECO:0000256" key="1">
    <source>
        <dbReference type="SAM" id="Phobius"/>
    </source>
</evidence>
<evidence type="ECO:0008006" key="4">
    <source>
        <dbReference type="Google" id="ProtNLM"/>
    </source>
</evidence>